<dbReference type="InterPro" id="IPR025555">
    <property type="entry name" value="YppG"/>
</dbReference>
<feature type="compositionally biased region" description="Low complexity" evidence="1">
    <location>
        <begin position="43"/>
        <end position="64"/>
    </location>
</feature>
<proteinExistence type="predicted"/>
<name>A0A1H3PQC3_9BACI</name>
<dbReference type="Proteomes" id="UP000198935">
    <property type="component" value="Unassembled WGS sequence"/>
</dbReference>
<feature type="region of interest" description="Disordered" evidence="1">
    <location>
        <begin position="1"/>
        <end position="76"/>
    </location>
</feature>
<evidence type="ECO:0000313" key="2">
    <source>
        <dbReference type="EMBL" id="SDZ03404.1"/>
    </source>
</evidence>
<evidence type="ECO:0000313" key="3">
    <source>
        <dbReference type="Proteomes" id="UP000198935"/>
    </source>
</evidence>
<dbReference type="AlphaFoldDB" id="A0A1H3PQC3"/>
<evidence type="ECO:0000256" key="1">
    <source>
        <dbReference type="SAM" id="MobiDB-lite"/>
    </source>
</evidence>
<organism evidence="2 3">
    <name type="scientific">Evansella caseinilytica</name>
    <dbReference type="NCBI Taxonomy" id="1503961"/>
    <lineage>
        <taxon>Bacteria</taxon>
        <taxon>Bacillati</taxon>
        <taxon>Bacillota</taxon>
        <taxon>Bacilli</taxon>
        <taxon>Bacillales</taxon>
        <taxon>Bacillaceae</taxon>
        <taxon>Evansella</taxon>
    </lineage>
</organism>
<keyword evidence="3" id="KW-1185">Reference proteome</keyword>
<sequence>MRQPHRPMMQEHPGPADRFSQMLFGPPGQQHNYYQPPHQAMHPPNQANYYHQYQQQYQYPNPSQGHPAQQQPPAKGNKKILQYFMKEDGTWDYEKIGSSVQQVSGIAGQFSPLVKQLSPLLAFFKK</sequence>
<reference evidence="3" key="1">
    <citation type="submission" date="2016-10" db="EMBL/GenBank/DDBJ databases">
        <authorList>
            <person name="Varghese N."/>
            <person name="Submissions S."/>
        </authorList>
    </citation>
    <scope>NUCLEOTIDE SEQUENCE [LARGE SCALE GENOMIC DNA]</scope>
    <source>
        <strain evidence="3">SP</strain>
    </source>
</reference>
<dbReference type="Pfam" id="PF14179">
    <property type="entry name" value="YppG"/>
    <property type="match status" value="1"/>
</dbReference>
<protein>
    <submittedName>
        <fullName evidence="2">YppG-like protein</fullName>
    </submittedName>
</protein>
<dbReference type="EMBL" id="FNPI01000005">
    <property type="protein sequence ID" value="SDZ03404.1"/>
    <property type="molecule type" value="Genomic_DNA"/>
</dbReference>
<accession>A0A1H3PQC3</accession>
<gene>
    <name evidence="2" type="ORF">SAMN05421736_105159</name>
</gene>